<dbReference type="EMBL" id="JAHHIF010000019">
    <property type="protein sequence ID" value="MBW4545908.1"/>
    <property type="molecule type" value="Genomic_DNA"/>
</dbReference>
<proteinExistence type="predicted"/>
<name>A0A951U9Y5_9CYAN</name>
<sequence>MSNSATAKANNSSSTSSRRSKKSQEVNLKSPVAVDSVETSQKPSVNASNGAQVIAMPVPANLQEAAIQTSSQPALTTPLPGNRPIDSSNIQVLGTISAMGERPIVASNIKVWDTITLSGERPIATSSLQLSETAMIIGNRPIASNYLDGAEDIMGYLD</sequence>
<dbReference type="AlphaFoldDB" id="A0A951U9Y5"/>
<feature type="compositionally biased region" description="Low complexity" evidence="1">
    <location>
        <begin position="1"/>
        <end position="17"/>
    </location>
</feature>
<reference evidence="2" key="2">
    <citation type="journal article" date="2022" name="Microbiol. Resour. Announc.">
        <title>Metagenome Sequencing to Explore Phylogenomics of Terrestrial Cyanobacteria.</title>
        <authorList>
            <person name="Ward R.D."/>
            <person name="Stajich J.E."/>
            <person name="Johansen J.R."/>
            <person name="Huntemann M."/>
            <person name="Clum A."/>
            <person name="Foster B."/>
            <person name="Foster B."/>
            <person name="Roux S."/>
            <person name="Palaniappan K."/>
            <person name="Varghese N."/>
            <person name="Mukherjee S."/>
            <person name="Reddy T.B.K."/>
            <person name="Daum C."/>
            <person name="Copeland A."/>
            <person name="Chen I.A."/>
            <person name="Ivanova N.N."/>
            <person name="Kyrpides N.C."/>
            <person name="Shapiro N."/>
            <person name="Eloe-Fadrosh E.A."/>
            <person name="Pietrasiak N."/>
        </authorList>
    </citation>
    <scope>NUCLEOTIDE SEQUENCE</scope>
    <source>
        <strain evidence="2">CPER-KK1</strain>
    </source>
</reference>
<feature type="region of interest" description="Disordered" evidence="1">
    <location>
        <begin position="1"/>
        <end position="48"/>
    </location>
</feature>
<evidence type="ECO:0000313" key="2">
    <source>
        <dbReference type="EMBL" id="MBW4545908.1"/>
    </source>
</evidence>
<gene>
    <name evidence="2" type="ORF">KME25_15885</name>
</gene>
<reference evidence="2" key="1">
    <citation type="submission" date="2021-05" db="EMBL/GenBank/DDBJ databases">
        <authorList>
            <person name="Pietrasiak N."/>
            <person name="Ward R."/>
            <person name="Stajich J.E."/>
            <person name="Kurbessoian T."/>
        </authorList>
    </citation>
    <scope>NUCLEOTIDE SEQUENCE</scope>
    <source>
        <strain evidence="2">CPER-KK1</strain>
    </source>
</reference>
<protein>
    <submittedName>
        <fullName evidence="2">Uncharacterized protein</fullName>
    </submittedName>
</protein>
<evidence type="ECO:0000256" key="1">
    <source>
        <dbReference type="SAM" id="MobiDB-lite"/>
    </source>
</evidence>
<feature type="compositionally biased region" description="Polar residues" evidence="1">
    <location>
        <begin position="37"/>
        <end position="48"/>
    </location>
</feature>
<organism evidence="2 3">
    <name type="scientific">Symplocastrum torsivum CPER-KK1</name>
    <dbReference type="NCBI Taxonomy" id="450513"/>
    <lineage>
        <taxon>Bacteria</taxon>
        <taxon>Bacillati</taxon>
        <taxon>Cyanobacteriota</taxon>
        <taxon>Cyanophyceae</taxon>
        <taxon>Oscillatoriophycideae</taxon>
        <taxon>Oscillatoriales</taxon>
        <taxon>Microcoleaceae</taxon>
        <taxon>Symplocastrum</taxon>
    </lineage>
</organism>
<dbReference type="Proteomes" id="UP000753908">
    <property type="component" value="Unassembled WGS sequence"/>
</dbReference>
<evidence type="ECO:0000313" key="3">
    <source>
        <dbReference type="Proteomes" id="UP000753908"/>
    </source>
</evidence>
<comment type="caution">
    <text evidence="2">The sequence shown here is derived from an EMBL/GenBank/DDBJ whole genome shotgun (WGS) entry which is preliminary data.</text>
</comment>
<accession>A0A951U9Y5</accession>